<protein>
    <recommendedName>
        <fullName evidence="5">Immunity protein Imm1</fullName>
    </recommendedName>
</protein>
<dbReference type="HOGENOM" id="CLU_144597_0_0_11"/>
<dbReference type="eggNOG" id="ENOG5031PVY">
    <property type="taxonomic scope" value="Bacteria"/>
</dbReference>
<dbReference type="Proteomes" id="UP000215043">
    <property type="component" value="Chromosome"/>
</dbReference>
<dbReference type="InterPro" id="IPR025680">
    <property type="entry name" value="DddI"/>
</dbReference>
<dbReference type="RefSeq" id="WP_043570797.1">
    <property type="nucleotide sequence ID" value="NZ_CP022752.1"/>
</dbReference>
<gene>
    <name evidence="1" type="ORF">CDG81_18700</name>
    <name evidence="2" type="ORF">IL38_06215</name>
</gene>
<evidence type="ECO:0000313" key="2">
    <source>
        <dbReference type="EMBL" id="KGI82322.1"/>
    </source>
</evidence>
<evidence type="ECO:0000313" key="3">
    <source>
        <dbReference type="Proteomes" id="UP000029737"/>
    </source>
</evidence>
<sequence length="152" mass="17039">MTTVETGTVVSVLYRRDLRHAHTDDELDALVREITENPPRPVCEVFVWDRPCRFVLDGEPEFPDARLLVSSSPNTGWGALNYVDPHTPHGRVVDSYNPDAEANAPILPLDPDGADFPNSAALPLEQVGEAITEYCRTGQRPTRVEWQPGQWY</sequence>
<proteinExistence type="predicted"/>
<dbReference type="OrthoDB" id="3694715at2"/>
<dbReference type="Proteomes" id="UP000029737">
    <property type="component" value="Unassembled WGS sequence"/>
</dbReference>
<evidence type="ECO:0000313" key="4">
    <source>
        <dbReference type="Proteomes" id="UP000215043"/>
    </source>
</evidence>
<keyword evidence="3" id="KW-1185">Reference proteome</keyword>
<dbReference type="Pfam" id="PF14430">
    <property type="entry name" value="Imm1"/>
    <property type="match status" value="1"/>
</dbReference>
<accession>A0A099D933</accession>
<dbReference type="EMBL" id="JPMV01000012">
    <property type="protein sequence ID" value="KGI82322.1"/>
    <property type="molecule type" value="Genomic_DNA"/>
</dbReference>
<name>A0A099D933_9ACTN</name>
<reference evidence="1 4" key="2">
    <citation type="submission" date="2017-08" db="EMBL/GenBank/DDBJ databases">
        <title>The complete genome sequence of moderately halophilic actinomycete Actinopolyspora erythraea YIM 90600, the producer of novel erythromycin, novel actinopolysporins A-C and tubercidin.</title>
        <authorList>
            <person name="Yin M."/>
            <person name="Tang S."/>
        </authorList>
    </citation>
    <scope>NUCLEOTIDE SEQUENCE [LARGE SCALE GENOMIC DNA]</scope>
    <source>
        <strain evidence="1 4">YIM 90600</strain>
    </source>
</reference>
<dbReference type="KEGG" id="aey:CDG81_18700"/>
<evidence type="ECO:0000313" key="1">
    <source>
        <dbReference type="EMBL" id="ASU79956.1"/>
    </source>
</evidence>
<dbReference type="EMBL" id="CP022752">
    <property type="protein sequence ID" value="ASU79956.1"/>
    <property type="molecule type" value="Genomic_DNA"/>
</dbReference>
<organism evidence="1 4">
    <name type="scientific">Actinopolyspora erythraea</name>
    <dbReference type="NCBI Taxonomy" id="414996"/>
    <lineage>
        <taxon>Bacteria</taxon>
        <taxon>Bacillati</taxon>
        <taxon>Actinomycetota</taxon>
        <taxon>Actinomycetes</taxon>
        <taxon>Actinopolysporales</taxon>
        <taxon>Actinopolysporaceae</taxon>
        <taxon>Actinopolyspora</taxon>
    </lineage>
</organism>
<evidence type="ECO:0008006" key="5">
    <source>
        <dbReference type="Google" id="ProtNLM"/>
    </source>
</evidence>
<dbReference type="AlphaFoldDB" id="A0A099D933"/>
<reference evidence="2 3" key="1">
    <citation type="journal article" date="2014" name="PLoS ONE">
        <title>Identification and Characterization of a New Erythromycin Biosynthetic Gene Cluster in Actinopolyspora erythraea YIM90600, a Novel Erythronolide-Producing Halophilic Actinomycete Isolated from Salt Field.</title>
        <authorList>
            <person name="Chen D."/>
            <person name="Feng J."/>
            <person name="Huang L."/>
            <person name="Zhang Q."/>
            <person name="Wu J."/>
            <person name="Zhu X."/>
            <person name="Duan Y."/>
            <person name="Xu Z."/>
        </authorList>
    </citation>
    <scope>NUCLEOTIDE SEQUENCE [LARGE SCALE GENOMIC DNA]</scope>
    <source>
        <strain evidence="2 3">YIM90600</strain>
    </source>
</reference>